<dbReference type="HOGENOM" id="CLU_050102_0_0_1"/>
<dbReference type="Proteomes" id="UP000002497">
    <property type="component" value="Unassembled WGS sequence"/>
</dbReference>
<dbReference type="AlphaFoldDB" id="E9CUP1"/>
<accession>E9CUP1</accession>
<feature type="compositionally biased region" description="Basic residues" evidence="1">
    <location>
        <begin position="45"/>
        <end position="55"/>
    </location>
</feature>
<evidence type="ECO:0000313" key="4">
    <source>
        <dbReference type="Proteomes" id="UP000002497"/>
    </source>
</evidence>
<dbReference type="OMA" id="ENEWTTV"/>
<proteinExistence type="predicted"/>
<dbReference type="OrthoDB" id="4207724at2759"/>
<feature type="compositionally biased region" description="Basic and acidic residues" evidence="1">
    <location>
        <begin position="289"/>
        <end position="301"/>
    </location>
</feature>
<reference evidence="4" key="1">
    <citation type="journal article" date="2010" name="Genome Res.">
        <title>Population genomic sequencing of Coccidioides fungi reveals recent hybridization and transposon control.</title>
        <authorList>
            <person name="Neafsey D.E."/>
            <person name="Barker B.M."/>
            <person name="Sharpton T.J."/>
            <person name="Stajich J.E."/>
            <person name="Park D.J."/>
            <person name="Whiston E."/>
            <person name="Hung C.-Y."/>
            <person name="McMahan C."/>
            <person name="White J."/>
            <person name="Sykes S."/>
            <person name="Heiman D."/>
            <person name="Young S."/>
            <person name="Zeng Q."/>
            <person name="Abouelleil A."/>
            <person name="Aftuck L."/>
            <person name="Bessette D."/>
            <person name="Brown A."/>
            <person name="FitzGerald M."/>
            <person name="Lui A."/>
            <person name="Macdonald J.P."/>
            <person name="Priest M."/>
            <person name="Orbach M.J."/>
            <person name="Galgiani J.N."/>
            <person name="Kirkland T.N."/>
            <person name="Cole G.T."/>
            <person name="Birren B.W."/>
            <person name="Henn M.R."/>
            <person name="Taylor J.W."/>
            <person name="Rounsley S.D."/>
        </authorList>
    </citation>
    <scope>NUCLEOTIDE SEQUENCE [LARGE SCALE GENOMIC DNA]</scope>
    <source>
        <strain evidence="4">RMSCC 757 / Silveira</strain>
    </source>
</reference>
<dbReference type="eggNOG" id="ENOG502SG5H">
    <property type="taxonomic scope" value="Eukaryota"/>
</dbReference>
<feature type="signal peptide" evidence="2">
    <location>
        <begin position="1"/>
        <end position="18"/>
    </location>
</feature>
<evidence type="ECO:0000256" key="2">
    <source>
        <dbReference type="SAM" id="SignalP"/>
    </source>
</evidence>
<feature type="chain" id="PRO_5043780519" evidence="2">
    <location>
        <begin position="19"/>
        <end position="399"/>
    </location>
</feature>
<feature type="compositionally biased region" description="Basic and acidic residues" evidence="1">
    <location>
        <begin position="200"/>
        <end position="254"/>
    </location>
</feature>
<feature type="compositionally biased region" description="Basic and acidic residues" evidence="1">
    <location>
        <begin position="369"/>
        <end position="399"/>
    </location>
</feature>
<feature type="region of interest" description="Disordered" evidence="1">
    <location>
        <begin position="24"/>
        <end position="399"/>
    </location>
</feature>
<evidence type="ECO:0000256" key="1">
    <source>
        <dbReference type="SAM" id="MobiDB-lite"/>
    </source>
</evidence>
<keyword evidence="2" id="KW-0732">Signal</keyword>
<feature type="compositionally biased region" description="Pro residues" evidence="1">
    <location>
        <begin position="68"/>
        <end position="78"/>
    </location>
</feature>
<evidence type="ECO:0000313" key="3">
    <source>
        <dbReference type="EMBL" id="EFW23169.1"/>
    </source>
</evidence>
<reference evidence="4" key="2">
    <citation type="submission" date="2010-03" db="EMBL/GenBank/DDBJ databases">
        <title>The genome sequence of Coccidioides posadasii strain Silveira.</title>
        <authorList>
            <consortium name="The Broad Institute Genome Sequencing Center for Infectious Disease"/>
            <person name="Neafsey D."/>
            <person name="Orbach M."/>
            <person name="Henn M.R."/>
            <person name="Cole G.T."/>
            <person name="Galgiani J."/>
            <person name="Gardner M.J."/>
            <person name="Kirkland T.N."/>
            <person name="Taylor J.W."/>
            <person name="Young S.K."/>
            <person name="Zeng Q."/>
            <person name="Koehrsen M."/>
            <person name="Alvarado L."/>
            <person name="Berlin A."/>
            <person name="Borenstein D."/>
            <person name="Chapman S.B."/>
            <person name="Chen Z."/>
            <person name="Engels R."/>
            <person name="Freedman E."/>
            <person name="Gellesch M."/>
            <person name="Goldberg J."/>
            <person name="Griggs A."/>
            <person name="Gujja S."/>
            <person name="Heilman E."/>
            <person name="Heiman D."/>
            <person name="Howarth C."/>
            <person name="Jen D."/>
            <person name="Larson L."/>
            <person name="Mehta T."/>
            <person name="Neiman D."/>
            <person name="Park D."/>
            <person name="Pearson M."/>
            <person name="Richards J."/>
            <person name="Roberts A."/>
            <person name="Saif S."/>
            <person name="Shea T."/>
            <person name="Shenoy N."/>
            <person name="Sisk P."/>
            <person name="Stolte C."/>
            <person name="Sykes S."/>
            <person name="Walk T."/>
            <person name="White J."/>
            <person name="Yandava C."/>
            <person name="Haas B."/>
            <person name="Nusbaum C."/>
            <person name="Birren B."/>
        </authorList>
    </citation>
    <scope>NUCLEOTIDE SEQUENCE [LARGE SCALE GENOMIC DNA]</scope>
    <source>
        <strain evidence="4">RMSCC 757 / Silveira</strain>
    </source>
</reference>
<dbReference type="VEuPathDB" id="FungiDB:CPSG_01068"/>
<feature type="compositionally biased region" description="Low complexity" evidence="1">
    <location>
        <begin position="130"/>
        <end position="148"/>
    </location>
</feature>
<dbReference type="EMBL" id="GL636486">
    <property type="protein sequence ID" value="EFW23169.1"/>
    <property type="molecule type" value="Genomic_DNA"/>
</dbReference>
<dbReference type="VEuPathDB" id="FungiDB:D8B26_006683"/>
<name>E9CUP1_COCPS</name>
<organism evidence="4">
    <name type="scientific">Coccidioides posadasii (strain RMSCC 757 / Silveira)</name>
    <name type="common">Valley fever fungus</name>
    <dbReference type="NCBI Taxonomy" id="443226"/>
    <lineage>
        <taxon>Eukaryota</taxon>
        <taxon>Fungi</taxon>
        <taxon>Dikarya</taxon>
        <taxon>Ascomycota</taxon>
        <taxon>Pezizomycotina</taxon>
        <taxon>Eurotiomycetes</taxon>
        <taxon>Eurotiomycetidae</taxon>
        <taxon>Onygenales</taxon>
        <taxon>Onygenaceae</taxon>
        <taxon>Coccidioides</taxon>
    </lineage>
</organism>
<keyword evidence="4" id="KW-1185">Reference proteome</keyword>
<gene>
    <name evidence="3" type="ORF">CPSG_01068</name>
</gene>
<sequence length="399" mass="43060">MNPYLRWAILLLVAGGLAYYYRKGSPKPKSSSIRSSLEKTDHSLSTKKLKQRKPKKAPEATNTSGSPTPTPQPQPQPGVAPATTSAAADEGMSNLEFAKQFSKVREGNAIATGTSKKATPAPQPVSRPMTGGSDAPGSTSASSSMTGGDADDDLSPIGSPVIKPAGDVSDMLEAPAPGASVLRLTGSIEDEHKAKKKTKKSDGFKPAETKKQRQQRIKRENNKRMVQEAETQRRALLEKQLHTAREHERQEAAKSKPPTSNAWAPTALMNGVKKTESSPAALLDTFEPGTKDATLKSKDNNNNKGSAAAPRNWTDDLPSEEEQIRLLSAMSSENEWTTVSNKKRDRRRANNPGGAMSDTSTSDAQVVKPEPEPVVKSRPHVEEKTWTEQGHPLDSEWAA</sequence>
<protein>
    <submittedName>
        <fullName evidence="3">Uncharacterized protein</fullName>
    </submittedName>
</protein>
<feature type="compositionally biased region" description="Low complexity" evidence="1">
    <location>
        <begin position="24"/>
        <end position="35"/>
    </location>
</feature>
<feature type="compositionally biased region" description="Polar residues" evidence="1">
    <location>
        <begin position="329"/>
        <end position="340"/>
    </location>
</feature>